<evidence type="ECO:0000313" key="2">
    <source>
        <dbReference type="Proteomes" id="UP000694888"/>
    </source>
</evidence>
<organism evidence="2 3">
    <name type="scientific">Aplysia californica</name>
    <name type="common">California sea hare</name>
    <dbReference type="NCBI Taxonomy" id="6500"/>
    <lineage>
        <taxon>Eukaryota</taxon>
        <taxon>Metazoa</taxon>
        <taxon>Spiralia</taxon>
        <taxon>Lophotrochozoa</taxon>
        <taxon>Mollusca</taxon>
        <taxon>Gastropoda</taxon>
        <taxon>Heterobranchia</taxon>
        <taxon>Euthyneura</taxon>
        <taxon>Tectipleura</taxon>
        <taxon>Aplysiida</taxon>
        <taxon>Aplysioidea</taxon>
        <taxon>Aplysiidae</taxon>
        <taxon>Aplysia</taxon>
    </lineage>
</organism>
<protein>
    <submittedName>
        <fullName evidence="3">Uncharacterized protein LOC101862126</fullName>
    </submittedName>
</protein>
<accession>A0ABM0JWF5</accession>
<feature type="region of interest" description="Disordered" evidence="1">
    <location>
        <begin position="73"/>
        <end position="148"/>
    </location>
</feature>
<keyword evidence="2" id="KW-1185">Reference proteome</keyword>
<gene>
    <name evidence="3" type="primary">LOC101862126</name>
</gene>
<dbReference type="GeneID" id="101862126"/>
<feature type="compositionally biased region" description="Basic and acidic residues" evidence="1">
    <location>
        <begin position="125"/>
        <end position="139"/>
    </location>
</feature>
<evidence type="ECO:0000313" key="3">
    <source>
        <dbReference type="RefSeq" id="XP_005103123.2"/>
    </source>
</evidence>
<proteinExistence type="predicted"/>
<evidence type="ECO:0000256" key="1">
    <source>
        <dbReference type="SAM" id="MobiDB-lite"/>
    </source>
</evidence>
<reference evidence="3" key="1">
    <citation type="submission" date="2025-08" db="UniProtKB">
        <authorList>
            <consortium name="RefSeq"/>
        </authorList>
    </citation>
    <scope>IDENTIFICATION</scope>
</reference>
<dbReference type="RefSeq" id="XP_005103123.2">
    <property type="nucleotide sequence ID" value="XM_005103066.3"/>
</dbReference>
<sequence length="148" mass="16407">MLHIFLLPTEDVEIIPDEMTKSIAEEIHDVLLGDDNTKTDDVFPSNDAQTKQLPFPYPFTLKHVGYLFDKSRHHFTSTSKPPRSRGSSSTSRSTVEDCSSSSRPGLDDSSCPSAKSTPTHVPAKRQQEAKPEVEKKKPGDCSSHLQVL</sequence>
<name>A0ABM0JWF5_APLCA</name>
<feature type="compositionally biased region" description="Low complexity" evidence="1">
    <location>
        <begin position="76"/>
        <end position="110"/>
    </location>
</feature>
<dbReference type="Proteomes" id="UP000694888">
    <property type="component" value="Unplaced"/>
</dbReference>